<dbReference type="KEGG" id="afr:AFE_3256"/>
<evidence type="ECO:0000313" key="1">
    <source>
        <dbReference type="EMBL" id="ACK78271.1"/>
    </source>
</evidence>
<reference evidence="1 2" key="1">
    <citation type="journal article" date="2008" name="BMC Genomics">
        <title>Acidithiobacillus ferrooxidans metabolism: from genome sequence to industrial applications.</title>
        <authorList>
            <person name="Valdes J."/>
            <person name="Pedroso I."/>
            <person name="Quatrini R."/>
            <person name="Dodson R.J."/>
            <person name="Tettelin H."/>
            <person name="Blake R.II."/>
            <person name="Eisen J.A."/>
            <person name="Holmes D.S."/>
        </authorList>
    </citation>
    <scope>NUCLEOTIDE SEQUENCE [LARGE SCALE GENOMIC DNA]</scope>
    <source>
        <strain evidence="2">ATCC 23270 / DSM 14882 / CIP 104768 / NCIMB 8455</strain>
    </source>
</reference>
<sequence>MNARHRLRYRAGEHRWDYIIVALAQVAHDQRLRLPSPTGLADATRAGPGLDI</sequence>
<dbReference type="HOGENOM" id="CLU_3075696_0_0_6"/>
<keyword evidence="2" id="KW-1185">Reference proteome</keyword>
<gene>
    <name evidence="1" type="ordered locus">AFE_3256</name>
</gene>
<protein>
    <submittedName>
        <fullName evidence="1">Uncharacterized protein</fullName>
    </submittedName>
</protein>
<evidence type="ECO:0000313" key="2">
    <source>
        <dbReference type="Proteomes" id="UP000001362"/>
    </source>
</evidence>
<name>B7JBD4_ACIF2</name>
<proteinExistence type="predicted"/>
<dbReference type="PaxDb" id="243159-AFE_3256"/>
<dbReference type="AlphaFoldDB" id="B7JBD4"/>
<organism evidence="1 2">
    <name type="scientific">Acidithiobacillus ferrooxidans (strain ATCC 23270 / DSM 14882 / CIP 104768 / NCIMB 8455)</name>
    <name type="common">Ferrobacillus ferrooxidans (strain ATCC 23270)</name>
    <dbReference type="NCBI Taxonomy" id="243159"/>
    <lineage>
        <taxon>Bacteria</taxon>
        <taxon>Pseudomonadati</taxon>
        <taxon>Pseudomonadota</taxon>
        <taxon>Acidithiobacillia</taxon>
        <taxon>Acidithiobacillales</taxon>
        <taxon>Acidithiobacillaceae</taxon>
        <taxon>Acidithiobacillus</taxon>
    </lineage>
</organism>
<dbReference type="Proteomes" id="UP000001362">
    <property type="component" value="Chromosome"/>
</dbReference>
<dbReference type="EMBL" id="CP001219">
    <property type="protein sequence ID" value="ACK78271.1"/>
    <property type="molecule type" value="Genomic_DNA"/>
</dbReference>
<accession>B7JBD4</accession>